<dbReference type="GO" id="GO:0008483">
    <property type="term" value="F:transaminase activity"/>
    <property type="evidence" value="ECO:0007669"/>
    <property type="project" value="UniProtKB-KW"/>
</dbReference>
<name>A0ABP9LEV1_9RHOB</name>
<dbReference type="EMBL" id="BAABHW010000004">
    <property type="protein sequence ID" value="GAA5077040.1"/>
    <property type="molecule type" value="Genomic_DNA"/>
</dbReference>
<dbReference type="InterPro" id="IPR015424">
    <property type="entry name" value="PyrdxlP-dep_Trfase"/>
</dbReference>
<comment type="caution">
    <text evidence="3">The sequence shown here is derived from an EMBL/GenBank/DDBJ whole genome shotgun (WGS) entry which is preliminary data.</text>
</comment>
<dbReference type="InterPro" id="IPR000192">
    <property type="entry name" value="Aminotrans_V_dom"/>
</dbReference>
<evidence type="ECO:0000313" key="4">
    <source>
        <dbReference type="Proteomes" id="UP001499910"/>
    </source>
</evidence>
<dbReference type="PANTHER" id="PTHR43586">
    <property type="entry name" value="CYSTEINE DESULFURASE"/>
    <property type="match status" value="1"/>
</dbReference>
<evidence type="ECO:0000256" key="1">
    <source>
        <dbReference type="ARBA" id="ARBA00022898"/>
    </source>
</evidence>
<gene>
    <name evidence="3" type="ORF">GCM10023209_26860</name>
</gene>
<sequence length="382" mass="42218">MQVYSEHFAQGDGVWLNTAHQGRLPNRSADAARQAITWKQDPIKLTSERFAGVPNRLRQAISRLLNAPPEEIVLANSASYGLHLIANAFPWTEGDEIVVMKTDFPSDILPWLNLEKRYGVRVRQVTPQGRVLSPDELREAITPRTKLFCTTWVHSFSGFGIDLDALGEACRSAGVIFVVNGSQAIGARPINVSNHPIDALTTVGFKWLCGPYGTGFCWLSQTLRDRLERTKAYWLSELTADDLAGDLGDLNVGPIQRASDLDVFGTANFFNFTAFTESIELLLEIGLERVETHNQELIEATLDGVQGAGLQAVSPVEASPARSSLALFATEDEKRMELLRSRLAEARVHVAMRAGAMRISPHFYNSQSDIERVASLIRNAMV</sequence>
<evidence type="ECO:0000313" key="3">
    <source>
        <dbReference type="EMBL" id="GAA5077040.1"/>
    </source>
</evidence>
<dbReference type="Pfam" id="PF00266">
    <property type="entry name" value="Aminotran_5"/>
    <property type="match status" value="1"/>
</dbReference>
<reference evidence="4" key="1">
    <citation type="journal article" date="2019" name="Int. J. Syst. Evol. Microbiol.">
        <title>The Global Catalogue of Microorganisms (GCM) 10K type strain sequencing project: providing services to taxonomists for standard genome sequencing and annotation.</title>
        <authorList>
            <consortium name="The Broad Institute Genomics Platform"/>
            <consortium name="The Broad Institute Genome Sequencing Center for Infectious Disease"/>
            <person name="Wu L."/>
            <person name="Ma J."/>
        </authorList>
    </citation>
    <scope>NUCLEOTIDE SEQUENCE [LARGE SCALE GENOMIC DNA]</scope>
    <source>
        <strain evidence="4">JCM 18015</strain>
    </source>
</reference>
<dbReference type="PANTHER" id="PTHR43586:SF15">
    <property type="entry name" value="BLR3095 PROTEIN"/>
    <property type="match status" value="1"/>
</dbReference>
<accession>A0ABP9LEV1</accession>
<keyword evidence="3" id="KW-0808">Transferase</keyword>
<dbReference type="RefSeq" id="WP_259549758.1">
    <property type="nucleotide sequence ID" value="NZ_BAABHW010000004.1"/>
</dbReference>
<dbReference type="Proteomes" id="UP001499910">
    <property type="component" value="Unassembled WGS sequence"/>
</dbReference>
<proteinExistence type="predicted"/>
<dbReference type="InterPro" id="IPR015421">
    <property type="entry name" value="PyrdxlP-dep_Trfase_major"/>
</dbReference>
<keyword evidence="3" id="KW-0032">Aminotransferase</keyword>
<protein>
    <submittedName>
        <fullName evidence="3">Aminotransferase class V-fold PLP-dependent enzyme</fullName>
    </submittedName>
</protein>
<dbReference type="Gene3D" id="3.90.1150.10">
    <property type="entry name" value="Aspartate Aminotransferase, domain 1"/>
    <property type="match status" value="1"/>
</dbReference>
<feature type="domain" description="Aminotransferase class V" evidence="2">
    <location>
        <begin position="53"/>
        <end position="373"/>
    </location>
</feature>
<organism evidence="3 4">
    <name type="scientific">[Roseibacterium] beibuensis</name>
    <dbReference type="NCBI Taxonomy" id="1193142"/>
    <lineage>
        <taxon>Bacteria</taxon>
        <taxon>Pseudomonadati</taxon>
        <taxon>Pseudomonadota</taxon>
        <taxon>Alphaproteobacteria</taxon>
        <taxon>Rhodobacterales</taxon>
        <taxon>Roseobacteraceae</taxon>
        <taxon>Roseicyclus</taxon>
    </lineage>
</organism>
<evidence type="ECO:0000259" key="2">
    <source>
        <dbReference type="Pfam" id="PF00266"/>
    </source>
</evidence>
<keyword evidence="1" id="KW-0663">Pyridoxal phosphate</keyword>
<keyword evidence="4" id="KW-1185">Reference proteome</keyword>
<dbReference type="Gene3D" id="3.40.640.10">
    <property type="entry name" value="Type I PLP-dependent aspartate aminotransferase-like (Major domain)"/>
    <property type="match status" value="1"/>
</dbReference>
<dbReference type="InterPro" id="IPR015422">
    <property type="entry name" value="PyrdxlP-dep_Trfase_small"/>
</dbReference>
<dbReference type="SUPFAM" id="SSF53383">
    <property type="entry name" value="PLP-dependent transferases"/>
    <property type="match status" value="1"/>
</dbReference>